<dbReference type="GO" id="GO:0006355">
    <property type="term" value="P:regulation of DNA-templated transcription"/>
    <property type="evidence" value="ECO:0007669"/>
    <property type="project" value="InterPro"/>
</dbReference>
<evidence type="ECO:0000256" key="1">
    <source>
        <dbReference type="ARBA" id="ARBA00023125"/>
    </source>
</evidence>
<sequence>MNPYDLIDRFDAQARADGFDQILDRDWGANELVPEHTHPFDARALVVRGEMWLEHGGQTRHLQPGDGFELAALTPHAERYGPHGATYRVARRQQPG</sequence>
<dbReference type="GO" id="GO:0003677">
    <property type="term" value="F:DNA binding"/>
    <property type="evidence" value="ECO:0007669"/>
    <property type="project" value="UniProtKB-KW"/>
</dbReference>
<name>A0A437JP07_9BURK</name>
<accession>A0A437JP07</accession>
<dbReference type="AlphaFoldDB" id="A0A437JP07"/>
<gene>
    <name evidence="3" type="ORF">ENE75_22815</name>
</gene>
<proteinExistence type="predicted"/>
<feature type="domain" description="AraC-type arabinose-binding/dimerisation" evidence="2">
    <location>
        <begin position="30"/>
        <end position="88"/>
    </location>
</feature>
<protein>
    <submittedName>
        <fullName evidence="3">AraC family transcriptional regulator</fullName>
    </submittedName>
</protein>
<evidence type="ECO:0000313" key="3">
    <source>
        <dbReference type="EMBL" id="RVT48516.1"/>
    </source>
</evidence>
<dbReference type="EMBL" id="SACT01000010">
    <property type="protein sequence ID" value="RVT48516.1"/>
    <property type="molecule type" value="Genomic_DNA"/>
</dbReference>
<dbReference type="Gene3D" id="2.60.120.10">
    <property type="entry name" value="Jelly Rolls"/>
    <property type="match status" value="1"/>
</dbReference>
<comment type="caution">
    <text evidence="3">The sequence shown here is derived from an EMBL/GenBank/DDBJ whole genome shotgun (WGS) entry which is preliminary data.</text>
</comment>
<organism evidence="3 4">
    <name type="scientific">Rubrivivax albus</name>
    <dbReference type="NCBI Taxonomy" id="2499835"/>
    <lineage>
        <taxon>Bacteria</taxon>
        <taxon>Pseudomonadati</taxon>
        <taxon>Pseudomonadota</taxon>
        <taxon>Betaproteobacteria</taxon>
        <taxon>Burkholderiales</taxon>
        <taxon>Sphaerotilaceae</taxon>
        <taxon>Rubrivivax</taxon>
    </lineage>
</organism>
<dbReference type="OrthoDB" id="8756764at2"/>
<dbReference type="InterPro" id="IPR014710">
    <property type="entry name" value="RmlC-like_jellyroll"/>
</dbReference>
<evidence type="ECO:0000259" key="2">
    <source>
        <dbReference type="Pfam" id="PF02311"/>
    </source>
</evidence>
<dbReference type="InterPro" id="IPR003313">
    <property type="entry name" value="AraC-bd"/>
</dbReference>
<dbReference type="RefSeq" id="WP_128201014.1">
    <property type="nucleotide sequence ID" value="NZ_SACT01000010.1"/>
</dbReference>
<dbReference type="InterPro" id="IPR011051">
    <property type="entry name" value="RmlC_Cupin_sf"/>
</dbReference>
<dbReference type="Proteomes" id="UP000288178">
    <property type="component" value="Unassembled WGS sequence"/>
</dbReference>
<dbReference type="Pfam" id="PF02311">
    <property type="entry name" value="AraC_binding"/>
    <property type="match status" value="1"/>
</dbReference>
<dbReference type="SUPFAM" id="SSF51182">
    <property type="entry name" value="RmlC-like cupins"/>
    <property type="match status" value="1"/>
</dbReference>
<reference evidence="3 4" key="1">
    <citation type="submission" date="2019-01" db="EMBL/GenBank/DDBJ databases">
        <authorList>
            <person name="Chen W.-M."/>
        </authorList>
    </citation>
    <scope>NUCLEOTIDE SEQUENCE [LARGE SCALE GENOMIC DNA]</scope>
    <source>
        <strain evidence="3 4">ICH-3</strain>
    </source>
</reference>
<evidence type="ECO:0000313" key="4">
    <source>
        <dbReference type="Proteomes" id="UP000288178"/>
    </source>
</evidence>
<keyword evidence="4" id="KW-1185">Reference proteome</keyword>
<keyword evidence="1" id="KW-0238">DNA-binding</keyword>